<name>A0A6G1PVK8_CHAAH</name>
<organism evidence="1 2">
    <name type="scientific">Channa argus</name>
    <name type="common">Northern snakehead</name>
    <name type="synonym">Ophicephalus argus</name>
    <dbReference type="NCBI Taxonomy" id="215402"/>
    <lineage>
        <taxon>Eukaryota</taxon>
        <taxon>Metazoa</taxon>
        <taxon>Chordata</taxon>
        <taxon>Craniata</taxon>
        <taxon>Vertebrata</taxon>
        <taxon>Euteleostomi</taxon>
        <taxon>Actinopterygii</taxon>
        <taxon>Neopterygii</taxon>
        <taxon>Teleostei</taxon>
        <taxon>Neoteleostei</taxon>
        <taxon>Acanthomorphata</taxon>
        <taxon>Anabantaria</taxon>
        <taxon>Anabantiformes</taxon>
        <taxon>Channoidei</taxon>
        <taxon>Channidae</taxon>
        <taxon>Channa</taxon>
    </lineage>
</organism>
<keyword evidence="2" id="KW-1185">Reference proteome</keyword>
<accession>A0A6G1PVK8</accession>
<dbReference type="EMBL" id="CM015720">
    <property type="protein sequence ID" value="KAF3694269.1"/>
    <property type="molecule type" value="Genomic_DNA"/>
</dbReference>
<proteinExistence type="predicted"/>
<protein>
    <submittedName>
        <fullName evidence="1">Uncharacterized protein</fullName>
    </submittedName>
</protein>
<evidence type="ECO:0000313" key="1">
    <source>
        <dbReference type="EMBL" id="KAF3694269.1"/>
    </source>
</evidence>
<dbReference type="AlphaFoldDB" id="A0A6G1PVK8"/>
<dbReference type="Proteomes" id="UP000503349">
    <property type="component" value="Chromosome 9"/>
</dbReference>
<sequence>MKSRTAQSRRCCSDGNSSVRISVFQRVSDGVYLSLGLGLFYRSSPPPSIPPSSPLSVRTCSRGSGDEAPKCLLPDGLVVRAVRAGLPVLVHRLQQLQSPALCFGCCRKKTHDCVDVRLRASDALEVCVAETNQLKERLVCDLSHSGGAGCSSCCGTDDVWSFTVLCVSKEQMISPLHETKGLWSCLADLQRSPNLFEHAAMQQWVQLGLHLHKSSSNAQICLQQL</sequence>
<reference evidence="2" key="2">
    <citation type="submission" date="2019-02" db="EMBL/GenBank/DDBJ databases">
        <title>Opniocepnalus argus Var Kimnra genome.</title>
        <authorList>
            <person name="Zhou C."/>
            <person name="Xiao S."/>
        </authorList>
    </citation>
    <scope>NUCLEOTIDE SEQUENCE [LARGE SCALE GENOMIC DNA]</scope>
</reference>
<reference evidence="1 2" key="1">
    <citation type="submission" date="2019-02" db="EMBL/GenBank/DDBJ databases">
        <title>Opniocepnalus argus genome.</title>
        <authorList>
            <person name="Zhou C."/>
            <person name="Xiao S."/>
        </authorList>
    </citation>
    <scope>NUCLEOTIDE SEQUENCE [LARGE SCALE GENOMIC DNA]</scope>
    <source>
        <strain evidence="1">OARG1902GOOAL</strain>
        <tissue evidence="1">Muscle</tissue>
    </source>
</reference>
<evidence type="ECO:0000313" key="2">
    <source>
        <dbReference type="Proteomes" id="UP000503349"/>
    </source>
</evidence>
<gene>
    <name evidence="1" type="ORF">EXN66_Car009945</name>
</gene>